<dbReference type="Proteomes" id="UP000467700">
    <property type="component" value="Unassembled WGS sequence"/>
</dbReference>
<name>A0A8S0WEG1_CYCAE</name>
<feature type="compositionally biased region" description="Pro residues" evidence="1">
    <location>
        <begin position="301"/>
        <end position="329"/>
    </location>
</feature>
<feature type="region of interest" description="Disordered" evidence="1">
    <location>
        <begin position="141"/>
        <end position="240"/>
    </location>
</feature>
<feature type="compositionally biased region" description="Pro residues" evidence="1">
    <location>
        <begin position="394"/>
        <end position="403"/>
    </location>
</feature>
<evidence type="ECO:0000313" key="2">
    <source>
        <dbReference type="EMBL" id="CAA7266860.1"/>
    </source>
</evidence>
<dbReference type="AlphaFoldDB" id="A0A8S0WEG1"/>
<feature type="compositionally biased region" description="Low complexity" evidence="1">
    <location>
        <begin position="668"/>
        <end position="701"/>
    </location>
</feature>
<feature type="compositionally biased region" description="Basic and acidic residues" evidence="1">
    <location>
        <begin position="382"/>
        <end position="392"/>
    </location>
</feature>
<evidence type="ECO:0000256" key="1">
    <source>
        <dbReference type="SAM" id="MobiDB-lite"/>
    </source>
</evidence>
<feature type="region of interest" description="Disordered" evidence="1">
    <location>
        <begin position="372"/>
        <end position="415"/>
    </location>
</feature>
<feature type="compositionally biased region" description="Low complexity" evidence="1">
    <location>
        <begin position="1082"/>
        <end position="1091"/>
    </location>
</feature>
<feature type="compositionally biased region" description="Low complexity" evidence="1">
    <location>
        <begin position="730"/>
        <end position="770"/>
    </location>
</feature>
<evidence type="ECO:0000313" key="3">
    <source>
        <dbReference type="Proteomes" id="UP000467700"/>
    </source>
</evidence>
<feature type="region of interest" description="Disordered" evidence="1">
    <location>
        <begin position="730"/>
        <end position="789"/>
    </location>
</feature>
<feature type="compositionally biased region" description="Polar residues" evidence="1">
    <location>
        <begin position="771"/>
        <end position="784"/>
    </location>
</feature>
<feature type="compositionally biased region" description="Polar residues" evidence="1">
    <location>
        <begin position="1092"/>
        <end position="1104"/>
    </location>
</feature>
<feature type="compositionally biased region" description="Low complexity" evidence="1">
    <location>
        <begin position="1018"/>
        <end position="1027"/>
    </location>
</feature>
<feature type="compositionally biased region" description="Basic and acidic residues" evidence="1">
    <location>
        <begin position="621"/>
        <end position="647"/>
    </location>
</feature>
<feature type="compositionally biased region" description="Low complexity" evidence="1">
    <location>
        <begin position="913"/>
        <end position="949"/>
    </location>
</feature>
<dbReference type="OrthoDB" id="3168445at2759"/>
<gene>
    <name evidence="2" type="ORF">AAE3_LOCUS9342</name>
</gene>
<dbReference type="EMBL" id="CACVBS010000057">
    <property type="protein sequence ID" value="CAA7266860.1"/>
    <property type="molecule type" value="Genomic_DNA"/>
</dbReference>
<reference evidence="2 3" key="1">
    <citation type="submission" date="2020-01" db="EMBL/GenBank/DDBJ databases">
        <authorList>
            <person name="Gupta K D."/>
        </authorList>
    </citation>
    <scope>NUCLEOTIDE SEQUENCE [LARGE SCALE GENOMIC DNA]</scope>
</reference>
<feature type="compositionally biased region" description="Gly residues" evidence="1">
    <location>
        <begin position="448"/>
        <end position="461"/>
    </location>
</feature>
<feature type="compositionally biased region" description="Gly residues" evidence="1">
    <location>
        <begin position="997"/>
        <end position="1015"/>
    </location>
</feature>
<feature type="region of interest" description="Disordered" evidence="1">
    <location>
        <begin position="619"/>
        <end position="701"/>
    </location>
</feature>
<feature type="compositionally biased region" description="Basic and acidic residues" evidence="1">
    <location>
        <begin position="877"/>
        <end position="888"/>
    </location>
</feature>
<feature type="compositionally biased region" description="Low complexity" evidence="1">
    <location>
        <begin position="1055"/>
        <end position="1072"/>
    </location>
</feature>
<keyword evidence="3" id="KW-1185">Reference proteome</keyword>
<feature type="region of interest" description="Disordered" evidence="1">
    <location>
        <begin position="525"/>
        <end position="607"/>
    </location>
</feature>
<comment type="caution">
    <text evidence="2">The sequence shown here is derived from an EMBL/GenBank/DDBJ whole genome shotgun (WGS) entry which is preliminary data.</text>
</comment>
<feature type="region of interest" description="Disordered" evidence="1">
    <location>
        <begin position="442"/>
        <end position="464"/>
    </location>
</feature>
<feature type="compositionally biased region" description="Low complexity" evidence="1">
    <location>
        <begin position="148"/>
        <end position="166"/>
    </location>
</feature>
<sequence length="1159" mass="119583">MWVTRLLLPSVELCCVSSPQQPIAMRPHGPAIFTTDSLSLRSFRVDKHPPHPPSLKASSLRSKASATNPFAALLRGRTTTAKYQEPTLKDLEGEDEEFLQMGVLPDLPKMPAQTKMLATAGPTPPVADPPRTKPRTGLIRMFTKLKPRSSPSTSPSPSRGRGARSPARPPPSPNANAAMKEQREAALRARGLLPPLRPNKDLSQQEAEQDAHIPVVALPSLPYGQRGESASESSHEGGNVNVVVQESAADMIKREWEARNKSLERERMSKFRFGGSAPSSPAPDAVGFPMSSAPSTSPSPENAPRPLPPPPSIPLPSPPTSSLPTPPLSPVFHTAPTSPLSPSLRPLPLAPAPLMIDAALAAGTLPHFQVHSEAQAQAHPEALSEPRDREPEPYMFPLPPSPSPSRRDEDGGDGFFPSVRLVSSEGRDSVDDAGVDAGAAVNGDAEAFGGGGKGEASGGGDSEANVLSTSVPVVVPSVVLHSPQDSLVLAPTTTTAEANASVVEVLPEPHFPTQTVEVVQEIELPPPPEDVSVSATPSGACTPRPEHLHGLSPSHTPTQAQTPTPTDATDAVREAWAAASAIPTPTTATPTTAGAGGVSSPPPAGILKEGEDVVVVDGVVDEDKDKVEVGVKESEAEREGQDKDARDPAINTSTIASTSAAEAEDVIPPSASEPALSSSASLSQSISASASQLTSPSASASAAAFHARTDSFAALEETISGSSLVAPSLSFDSSTDASASTSDSTSSLASAPSSSLPPSSLRSSSLPCSTNTDASSAGSTTVSAPTPHVKPIGIGKLGGLVVKTHEGGVVPVIVESPVVEGYRFVVQEGLEAVVEVEEDAPGAVGVGVEEKKIEEKVEKVERAEGLASVAEEEDDEKKEAEEKDKITDPRPSTDTGASLSVSSAGTHAPMVESVSASMPPLALASSAATPSSPTKTTASAPNPSSSSSAQGHVHPPQAGRAPKRGVTDPVGMLEKAEKRKSMNPFSFKRGQSQYVKGAGGGGGVGAGVGAGGGEEGASEGARQGARGPAERLGSKKLSLSNMRRSVIGTLSRPKNTTSSTASSDPSSDANPTRGRLFDASHLPTSPTLPSSFRSAMTTGMTSRTYAHPHPPRSPTLSPPPPVQRRAVSPVMYNRGSILMETSAIEDEESRQLTEMAFLG</sequence>
<proteinExistence type="predicted"/>
<feature type="compositionally biased region" description="Pro residues" evidence="1">
    <location>
        <begin position="1111"/>
        <end position="1122"/>
    </location>
</feature>
<feature type="compositionally biased region" description="Low complexity" evidence="1">
    <location>
        <begin position="335"/>
        <end position="347"/>
    </location>
</feature>
<feature type="compositionally biased region" description="Low complexity" evidence="1">
    <location>
        <begin position="556"/>
        <end position="593"/>
    </location>
</feature>
<accession>A0A8S0WEG1</accession>
<protein>
    <submittedName>
        <fullName evidence="2">Uncharacterized protein</fullName>
    </submittedName>
</protein>
<feature type="compositionally biased region" description="Polar residues" evidence="1">
    <location>
        <begin position="890"/>
        <end position="905"/>
    </location>
</feature>
<feature type="compositionally biased region" description="Low complexity" evidence="1">
    <location>
        <begin position="227"/>
        <end position="238"/>
    </location>
</feature>
<feature type="region of interest" description="Disordered" evidence="1">
    <location>
        <begin position="864"/>
        <end position="1128"/>
    </location>
</feature>
<organism evidence="2 3">
    <name type="scientific">Cyclocybe aegerita</name>
    <name type="common">Black poplar mushroom</name>
    <name type="synonym">Agrocybe aegerita</name>
    <dbReference type="NCBI Taxonomy" id="1973307"/>
    <lineage>
        <taxon>Eukaryota</taxon>
        <taxon>Fungi</taxon>
        <taxon>Dikarya</taxon>
        <taxon>Basidiomycota</taxon>
        <taxon>Agaricomycotina</taxon>
        <taxon>Agaricomycetes</taxon>
        <taxon>Agaricomycetidae</taxon>
        <taxon>Agaricales</taxon>
        <taxon>Agaricineae</taxon>
        <taxon>Bolbitiaceae</taxon>
        <taxon>Cyclocybe</taxon>
    </lineage>
</organism>
<feature type="region of interest" description="Disordered" evidence="1">
    <location>
        <begin position="266"/>
        <end position="347"/>
    </location>
</feature>
<feature type="compositionally biased region" description="Low complexity" evidence="1">
    <location>
        <begin position="649"/>
        <end position="661"/>
    </location>
</feature>
<feature type="compositionally biased region" description="Low complexity" evidence="1">
    <location>
        <begin position="289"/>
        <end position="300"/>
    </location>
</feature>